<dbReference type="SMART" id="SM00336">
    <property type="entry name" value="BBOX"/>
    <property type="match status" value="2"/>
</dbReference>
<name>A0A814MYM8_9BILA</name>
<evidence type="ECO:0000313" key="5">
    <source>
        <dbReference type="EMBL" id="CAF1085535.1"/>
    </source>
</evidence>
<dbReference type="GO" id="GO:0008270">
    <property type="term" value="F:zinc ion binding"/>
    <property type="evidence" value="ECO:0007669"/>
    <property type="project" value="UniProtKB-KW"/>
</dbReference>
<keyword evidence="2" id="KW-0863">Zinc-finger</keyword>
<comment type="caution">
    <text evidence="5">The sequence shown here is derived from an EMBL/GenBank/DDBJ whole genome shotgun (WGS) entry which is preliminary data.</text>
</comment>
<keyword evidence="8" id="KW-1185">Reference proteome</keyword>
<dbReference type="SMART" id="SM00368">
    <property type="entry name" value="LRR_RI"/>
    <property type="match status" value="5"/>
</dbReference>
<dbReference type="PROSITE" id="PS50119">
    <property type="entry name" value="ZF_BBOX"/>
    <property type="match status" value="1"/>
</dbReference>
<gene>
    <name evidence="6" type="ORF">JXQ802_LOCUS28291</name>
    <name evidence="5" type="ORF">PYM288_LOCUS18900</name>
</gene>
<dbReference type="PANTHER" id="PTHR24111:SF0">
    <property type="entry name" value="LEUCINE-RICH REPEAT-CONTAINING PROTEIN"/>
    <property type="match status" value="1"/>
</dbReference>
<evidence type="ECO:0000313" key="7">
    <source>
        <dbReference type="Proteomes" id="UP000663854"/>
    </source>
</evidence>
<protein>
    <recommendedName>
        <fullName evidence="4">B box-type domain-containing protein</fullName>
    </recommendedName>
</protein>
<dbReference type="Pfam" id="PF00643">
    <property type="entry name" value="zf-B_box"/>
    <property type="match status" value="1"/>
</dbReference>
<dbReference type="PANTHER" id="PTHR24111">
    <property type="entry name" value="LEUCINE-RICH REPEAT-CONTAINING PROTEIN 34"/>
    <property type="match status" value="1"/>
</dbReference>
<evidence type="ECO:0000256" key="2">
    <source>
        <dbReference type="PROSITE-ProRule" id="PRU00024"/>
    </source>
</evidence>
<keyword evidence="2" id="KW-0862">Zinc</keyword>
<dbReference type="AlphaFoldDB" id="A0A814MYM8"/>
<dbReference type="Gene3D" id="3.30.160.60">
    <property type="entry name" value="Classic Zinc Finger"/>
    <property type="match status" value="1"/>
</dbReference>
<dbReference type="SUPFAM" id="SSF57845">
    <property type="entry name" value="B-box zinc-binding domain"/>
    <property type="match status" value="2"/>
</dbReference>
<evidence type="ECO:0000256" key="3">
    <source>
        <dbReference type="SAM" id="Coils"/>
    </source>
</evidence>
<proteinExistence type="predicted"/>
<reference evidence="5" key="1">
    <citation type="submission" date="2021-02" db="EMBL/GenBank/DDBJ databases">
        <authorList>
            <person name="Nowell W R."/>
        </authorList>
    </citation>
    <scope>NUCLEOTIDE SEQUENCE</scope>
</reference>
<feature type="coiled-coil region" evidence="3">
    <location>
        <begin position="181"/>
        <end position="220"/>
    </location>
</feature>
<evidence type="ECO:0000259" key="4">
    <source>
        <dbReference type="PROSITE" id="PS50119"/>
    </source>
</evidence>
<dbReference type="InterPro" id="IPR001611">
    <property type="entry name" value="Leu-rich_rpt"/>
</dbReference>
<sequence>MASVNKDKFDCPLRDGFVVLKKDIASLPLNRPIRDLVELQGSIQELNRCTNCRSAKAQYACNKCENEYFCLACYETVHAPPVMHKHQRLSSDQKSSETIPCIAHPKKPLEYWCLICSTFICVDCLLFQHEDHSYVLFDDVIQGLKIKINIDLQSIESSLKYKINQAEILLNAIDNNSKLSRQKMTETMAEMRRIIDEHEKDMLQKILNTEKEQKKRLENYKMPLMNELQRLNIRKVSFAMLSSIRNHTKLLEAKQGFDDYVNETNETLKSLQTPTVTEYFLEGINKFPSLKEKILQCGRYVEVPLYRNLQLEEFITDNRRNQELDLKFRDLTDSDMMIVADVLRQNTALTELYIANNQIGQQGAQHIAEALKTNKVLIVLSLNGNEIGQQGAQYIAEALKTNKTLITLGLTENQIGQQGAQYIAEALKANKTLIKLGLTENQIGQQGVQHITEALKTNKSTIINR</sequence>
<evidence type="ECO:0000313" key="8">
    <source>
        <dbReference type="Proteomes" id="UP000663870"/>
    </source>
</evidence>
<dbReference type="Proteomes" id="UP000663870">
    <property type="component" value="Unassembled WGS sequence"/>
</dbReference>
<dbReference type="EMBL" id="CAJNOH010000602">
    <property type="protein sequence ID" value="CAF1085535.1"/>
    <property type="molecule type" value="Genomic_DNA"/>
</dbReference>
<dbReference type="InterPro" id="IPR000315">
    <property type="entry name" value="Znf_B-box"/>
</dbReference>
<dbReference type="EMBL" id="CAJNOL010001056">
    <property type="protein sequence ID" value="CAF1277026.1"/>
    <property type="molecule type" value="Genomic_DNA"/>
</dbReference>
<keyword evidence="3" id="KW-0175">Coiled coil</keyword>
<dbReference type="InterPro" id="IPR052201">
    <property type="entry name" value="LRR-containing_regulator"/>
</dbReference>
<dbReference type="SUPFAM" id="SSF52047">
    <property type="entry name" value="RNI-like"/>
    <property type="match status" value="1"/>
</dbReference>
<dbReference type="Pfam" id="PF13516">
    <property type="entry name" value="LRR_6"/>
    <property type="match status" value="3"/>
</dbReference>
<dbReference type="Gene3D" id="3.80.10.10">
    <property type="entry name" value="Ribonuclease Inhibitor"/>
    <property type="match status" value="1"/>
</dbReference>
<evidence type="ECO:0000256" key="1">
    <source>
        <dbReference type="ARBA" id="ARBA00022737"/>
    </source>
</evidence>
<organism evidence="5 7">
    <name type="scientific">Rotaria sordida</name>
    <dbReference type="NCBI Taxonomy" id="392033"/>
    <lineage>
        <taxon>Eukaryota</taxon>
        <taxon>Metazoa</taxon>
        <taxon>Spiralia</taxon>
        <taxon>Gnathifera</taxon>
        <taxon>Rotifera</taxon>
        <taxon>Eurotatoria</taxon>
        <taxon>Bdelloidea</taxon>
        <taxon>Philodinida</taxon>
        <taxon>Philodinidae</taxon>
        <taxon>Rotaria</taxon>
    </lineage>
</organism>
<keyword evidence="2" id="KW-0479">Metal-binding</keyword>
<feature type="domain" description="B box-type" evidence="4">
    <location>
        <begin position="96"/>
        <end position="137"/>
    </location>
</feature>
<dbReference type="InterPro" id="IPR032675">
    <property type="entry name" value="LRR_dom_sf"/>
</dbReference>
<accession>A0A814MYM8</accession>
<dbReference type="Proteomes" id="UP000663854">
    <property type="component" value="Unassembled WGS sequence"/>
</dbReference>
<keyword evidence="1" id="KW-0677">Repeat</keyword>
<evidence type="ECO:0000313" key="6">
    <source>
        <dbReference type="EMBL" id="CAF1277026.1"/>
    </source>
</evidence>